<dbReference type="Pfam" id="PF05380">
    <property type="entry name" value="Peptidase_A17"/>
    <property type="match status" value="1"/>
</dbReference>
<protein>
    <recommendedName>
        <fullName evidence="3">Reverse transcriptase RNase H-like domain-containing protein</fullName>
    </recommendedName>
</protein>
<dbReference type="EMBL" id="BGPR01003453">
    <property type="protein sequence ID" value="GBM88327.1"/>
    <property type="molecule type" value="Genomic_DNA"/>
</dbReference>
<dbReference type="PANTHER" id="PTHR47331:SF5">
    <property type="entry name" value="RIBONUCLEASE H"/>
    <property type="match status" value="1"/>
</dbReference>
<dbReference type="Proteomes" id="UP000499080">
    <property type="component" value="Unassembled WGS sequence"/>
</dbReference>
<evidence type="ECO:0000313" key="2">
    <source>
        <dbReference type="Proteomes" id="UP000499080"/>
    </source>
</evidence>
<organism evidence="1 2">
    <name type="scientific">Araneus ventricosus</name>
    <name type="common">Orbweaver spider</name>
    <name type="synonym">Epeira ventricosa</name>
    <dbReference type="NCBI Taxonomy" id="182803"/>
    <lineage>
        <taxon>Eukaryota</taxon>
        <taxon>Metazoa</taxon>
        <taxon>Ecdysozoa</taxon>
        <taxon>Arthropoda</taxon>
        <taxon>Chelicerata</taxon>
        <taxon>Arachnida</taxon>
        <taxon>Araneae</taxon>
        <taxon>Araneomorphae</taxon>
        <taxon>Entelegynae</taxon>
        <taxon>Araneoidea</taxon>
        <taxon>Araneidae</taxon>
        <taxon>Araneus</taxon>
    </lineage>
</organism>
<gene>
    <name evidence="1" type="ORF">AVEN_198155_1</name>
</gene>
<dbReference type="PANTHER" id="PTHR47331">
    <property type="entry name" value="PHD-TYPE DOMAIN-CONTAINING PROTEIN"/>
    <property type="match status" value="1"/>
</dbReference>
<evidence type="ECO:0000313" key="1">
    <source>
        <dbReference type="EMBL" id="GBM88327.1"/>
    </source>
</evidence>
<proteinExistence type="predicted"/>
<dbReference type="OrthoDB" id="6515424at2759"/>
<dbReference type="InterPro" id="IPR008042">
    <property type="entry name" value="Retrotrans_Pao"/>
</dbReference>
<comment type="caution">
    <text evidence="1">The sequence shown here is derived from an EMBL/GenBank/DDBJ whole genome shotgun (WGS) entry which is preliminary data.</text>
</comment>
<keyword evidence="2" id="KW-1185">Reference proteome</keyword>
<sequence length="92" mass="10622">MEIHMFADSSIKAYGAVAYIRHKRSFEIRFVLFKIRVAPVKKLSLPRSELLRALIVARIANYLRCLLRIFACDIYCWTDSSIALNWIKGSAT</sequence>
<name>A0A4Y2JE46_ARAVE</name>
<dbReference type="AlphaFoldDB" id="A0A4Y2JE46"/>
<evidence type="ECO:0008006" key="3">
    <source>
        <dbReference type="Google" id="ProtNLM"/>
    </source>
</evidence>
<accession>A0A4Y2JE46</accession>
<reference evidence="1 2" key="1">
    <citation type="journal article" date="2019" name="Sci. Rep.">
        <title>Orb-weaving spider Araneus ventricosus genome elucidates the spidroin gene catalogue.</title>
        <authorList>
            <person name="Kono N."/>
            <person name="Nakamura H."/>
            <person name="Ohtoshi R."/>
            <person name="Moran D.A.P."/>
            <person name="Shinohara A."/>
            <person name="Yoshida Y."/>
            <person name="Fujiwara M."/>
            <person name="Mori M."/>
            <person name="Tomita M."/>
            <person name="Arakawa K."/>
        </authorList>
    </citation>
    <scope>NUCLEOTIDE SEQUENCE [LARGE SCALE GENOMIC DNA]</scope>
</reference>